<organism evidence="1 2">
    <name type="scientific">Parelaphostrongylus tenuis</name>
    <name type="common">Meningeal worm</name>
    <dbReference type="NCBI Taxonomy" id="148309"/>
    <lineage>
        <taxon>Eukaryota</taxon>
        <taxon>Metazoa</taxon>
        <taxon>Ecdysozoa</taxon>
        <taxon>Nematoda</taxon>
        <taxon>Chromadorea</taxon>
        <taxon>Rhabditida</taxon>
        <taxon>Rhabditina</taxon>
        <taxon>Rhabditomorpha</taxon>
        <taxon>Strongyloidea</taxon>
        <taxon>Metastrongylidae</taxon>
        <taxon>Parelaphostrongylus</taxon>
    </lineage>
</organism>
<reference evidence="1" key="1">
    <citation type="submission" date="2021-06" db="EMBL/GenBank/DDBJ databases">
        <title>Parelaphostrongylus tenuis whole genome reference sequence.</title>
        <authorList>
            <person name="Garwood T.J."/>
            <person name="Larsen P.A."/>
            <person name="Fountain-Jones N.M."/>
            <person name="Garbe J.R."/>
            <person name="Macchietto M.G."/>
            <person name="Kania S.A."/>
            <person name="Gerhold R.W."/>
            <person name="Richards J.E."/>
            <person name="Wolf T.M."/>
        </authorList>
    </citation>
    <scope>NUCLEOTIDE SEQUENCE</scope>
    <source>
        <strain evidence="1">MNPRO001-30</strain>
        <tissue evidence="1">Meninges</tissue>
    </source>
</reference>
<keyword evidence="2" id="KW-1185">Reference proteome</keyword>
<comment type="caution">
    <text evidence="1">The sequence shown here is derived from an EMBL/GenBank/DDBJ whole genome shotgun (WGS) entry which is preliminary data.</text>
</comment>
<sequence length="86" mass="10339">MEVERFLPVITTTRRTQHLAGLRRSIFEVYPIFVIHKSMQLQDNTMDGSHKKKVRRQMGERTVEWTLREYIRPSRTTTHTLGERVR</sequence>
<proteinExistence type="predicted"/>
<accession>A0AAD5M053</accession>
<dbReference type="Proteomes" id="UP001196413">
    <property type="component" value="Unassembled WGS sequence"/>
</dbReference>
<dbReference type="AlphaFoldDB" id="A0AAD5M053"/>
<protein>
    <submittedName>
        <fullName evidence="1">Uncharacterized protein</fullName>
    </submittedName>
</protein>
<evidence type="ECO:0000313" key="1">
    <source>
        <dbReference type="EMBL" id="KAJ1348173.1"/>
    </source>
</evidence>
<name>A0AAD5M053_PARTN</name>
<dbReference type="EMBL" id="JAHQIW010000449">
    <property type="protein sequence ID" value="KAJ1348173.1"/>
    <property type="molecule type" value="Genomic_DNA"/>
</dbReference>
<evidence type="ECO:0000313" key="2">
    <source>
        <dbReference type="Proteomes" id="UP001196413"/>
    </source>
</evidence>
<gene>
    <name evidence="1" type="ORF">KIN20_003417</name>
</gene>